<evidence type="ECO:0000256" key="1">
    <source>
        <dbReference type="SAM" id="MobiDB-lite"/>
    </source>
</evidence>
<proteinExistence type="predicted"/>
<name>A0AAE1H0S4_9NEOP</name>
<protein>
    <submittedName>
        <fullName evidence="2">Histone transcription regulator slm9</fullName>
    </submittedName>
</protein>
<sequence length="71" mass="8419">MRTSFCKTVLFKVLKRLPLHNKTKQRGKTTYPSRSPPLHTPPQRQMNGAQSRRRRCPFRSFARTLLAKFDF</sequence>
<dbReference type="Proteomes" id="UP001219518">
    <property type="component" value="Unassembled WGS sequence"/>
</dbReference>
<keyword evidence="3" id="KW-1185">Reference proteome</keyword>
<reference evidence="2" key="1">
    <citation type="submission" date="2021-07" db="EMBL/GenBank/DDBJ databases">
        <authorList>
            <person name="Catto M.A."/>
            <person name="Jacobson A."/>
            <person name="Kennedy G."/>
            <person name="Labadie P."/>
            <person name="Hunt B.G."/>
            <person name="Srinivasan R."/>
        </authorList>
    </citation>
    <scope>NUCLEOTIDE SEQUENCE</scope>
    <source>
        <strain evidence="2">PL_HMW_Pooled</strain>
        <tissue evidence="2">Head</tissue>
    </source>
</reference>
<dbReference type="EMBL" id="JAHWGI010000292">
    <property type="protein sequence ID" value="KAK3912211.1"/>
    <property type="molecule type" value="Genomic_DNA"/>
</dbReference>
<dbReference type="AlphaFoldDB" id="A0AAE1H0S4"/>
<comment type="caution">
    <text evidence="2">The sequence shown here is derived from an EMBL/GenBank/DDBJ whole genome shotgun (WGS) entry which is preliminary data.</text>
</comment>
<gene>
    <name evidence="2" type="ORF">KUF71_021781</name>
</gene>
<feature type="region of interest" description="Disordered" evidence="1">
    <location>
        <begin position="20"/>
        <end position="54"/>
    </location>
</feature>
<organism evidence="2 3">
    <name type="scientific">Frankliniella fusca</name>
    <dbReference type="NCBI Taxonomy" id="407009"/>
    <lineage>
        <taxon>Eukaryota</taxon>
        <taxon>Metazoa</taxon>
        <taxon>Ecdysozoa</taxon>
        <taxon>Arthropoda</taxon>
        <taxon>Hexapoda</taxon>
        <taxon>Insecta</taxon>
        <taxon>Pterygota</taxon>
        <taxon>Neoptera</taxon>
        <taxon>Paraneoptera</taxon>
        <taxon>Thysanoptera</taxon>
        <taxon>Terebrantia</taxon>
        <taxon>Thripoidea</taxon>
        <taxon>Thripidae</taxon>
        <taxon>Frankliniella</taxon>
    </lineage>
</organism>
<accession>A0AAE1H0S4</accession>
<evidence type="ECO:0000313" key="3">
    <source>
        <dbReference type="Proteomes" id="UP001219518"/>
    </source>
</evidence>
<reference evidence="2" key="2">
    <citation type="journal article" date="2023" name="BMC Genomics">
        <title>Pest status, molecular evolution, and epigenetic factors derived from the genome assembly of Frankliniella fusca, a thysanopteran phytovirus vector.</title>
        <authorList>
            <person name="Catto M.A."/>
            <person name="Labadie P.E."/>
            <person name="Jacobson A.L."/>
            <person name="Kennedy G.G."/>
            <person name="Srinivasan R."/>
            <person name="Hunt B.G."/>
        </authorList>
    </citation>
    <scope>NUCLEOTIDE SEQUENCE</scope>
    <source>
        <strain evidence="2">PL_HMW_Pooled</strain>
    </source>
</reference>
<evidence type="ECO:0000313" key="2">
    <source>
        <dbReference type="EMBL" id="KAK3912211.1"/>
    </source>
</evidence>